<name>A0A9W8XN84_9PLEO</name>
<keyword evidence="3" id="KW-1185">Reference proteome</keyword>
<dbReference type="GeneID" id="80909005"/>
<dbReference type="InterPro" id="IPR021109">
    <property type="entry name" value="Peptidase_aspartic_dom_sf"/>
</dbReference>
<keyword evidence="1" id="KW-0812">Transmembrane</keyword>
<keyword evidence="1" id="KW-1133">Transmembrane helix</keyword>
<dbReference type="OrthoDB" id="5291209at2759"/>
<evidence type="ECO:0000256" key="1">
    <source>
        <dbReference type="SAM" id="Phobius"/>
    </source>
</evidence>
<proteinExistence type="predicted"/>
<protein>
    <recommendedName>
        <fullName evidence="4">Acid protease</fullName>
    </recommendedName>
</protein>
<evidence type="ECO:0008006" key="4">
    <source>
        <dbReference type="Google" id="ProtNLM"/>
    </source>
</evidence>
<comment type="caution">
    <text evidence="2">The sequence shown here is derived from an EMBL/GenBank/DDBJ whole genome shotgun (WGS) entry which is preliminary data.</text>
</comment>
<reference evidence="2" key="1">
    <citation type="submission" date="2022-10" db="EMBL/GenBank/DDBJ databases">
        <title>Tapping the CABI collections for fungal endophytes: first genome assemblies for Collariella, Neodidymelliopsis, Ascochyta clinopodiicola, Didymella pomorum, Didymosphaeria variabile, Neocosmospora piperis and Neocucurbitaria cava.</title>
        <authorList>
            <person name="Hill R."/>
        </authorList>
    </citation>
    <scope>NUCLEOTIDE SEQUENCE</scope>
    <source>
        <strain evidence="2">IMI 356815</strain>
    </source>
</reference>
<gene>
    <name evidence="2" type="ORF">N0V89_005475</name>
</gene>
<sequence>MAVHQHQALDSKDTASRAITRAYSQTYQTYQYHLVVVAFIASLYGLYYQISGIYREYASRHSKHHHQHDMYFSSSITPPNATELPASSQSNYTKSVFLPYVHQFRTESVPLVWVTVHTGEKDVLIDMPIDTGSTGLLIGAPLLPGIDRNAGTRGCQYLSSSRIVYVGRYLDLNLTFHGVKGVTAETRVPVLIVDKSWVCPWYDPTKHGFECPLGPEGEEPMERDVSRITYMGVGFGRNKNAVGQRTATSWGNPFLNIDSINGTRLGPQELKAGYIVSTKGIQLGLTRENTQEFNFMVLGPGVTHAVDPRDWAMPLMQFRVNGRESIPGSALIDTGIPQMYIRAEDSMPLPEVIIKNPKEGGSPTVHRVKNGTRIAIDFGSSVKGELGETKASYSFEVGQSSLMAPSYVVPGKQEPPPYVNTGRNFLKGYSIAFDAVDGRLGFRPVQTIQSMI</sequence>
<evidence type="ECO:0000313" key="3">
    <source>
        <dbReference type="Proteomes" id="UP001140513"/>
    </source>
</evidence>
<feature type="transmembrane region" description="Helical" evidence="1">
    <location>
        <begin position="30"/>
        <end position="50"/>
    </location>
</feature>
<keyword evidence="1" id="KW-0472">Membrane</keyword>
<organism evidence="2 3">
    <name type="scientific">Didymosphaeria variabile</name>
    <dbReference type="NCBI Taxonomy" id="1932322"/>
    <lineage>
        <taxon>Eukaryota</taxon>
        <taxon>Fungi</taxon>
        <taxon>Dikarya</taxon>
        <taxon>Ascomycota</taxon>
        <taxon>Pezizomycotina</taxon>
        <taxon>Dothideomycetes</taxon>
        <taxon>Pleosporomycetidae</taxon>
        <taxon>Pleosporales</taxon>
        <taxon>Massarineae</taxon>
        <taxon>Didymosphaeriaceae</taxon>
        <taxon>Didymosphaeria</taxon>
    </lineage>
</organism>
<dbReference type="Proteomes" id="UP001140513">
    <property type="component" value="Unassembled WGS sequence"/>
</dbReference>
<dbReference type="EMBL" id="JAPEUX010000004">
    <property type="protein sequence ID" value="KAJ4353745.1"/>
    <property type="molecule type" value="Genomic_DNA"/>
</dbReference>
<dbReference type="RefSeq" id="XP_056071519.1">
    <property type="nucleotide sequence ID" value="XM_056214252.1"/>
</dbReference>
<dbReference type="SUPFAM" id="SSF50630">
    <property type="entry name" value="Acid proteases"/>
    <property type="match status" value="1"/>
</dbReference>
<evidence type="ECO:0000313" key="2">
    <source>
        <dbReference type="EMBL" id="KAJ4353745.1"/>
    </source>
</evidence>
<accession>A0A9W8XN84</accession>
<dbReference type="AlphaFoldDB" id="A0A9W8XN84"/>